<dbReference type="InterPro" id="IPR044653">
    <property type="entry name" value="AZF1/2/3-like"/>
</dbReference>
<dbReference type="GO" id="GO:0008270">
    <property type="term" value="F:zinc ion binding"/>
    <property type="evidence" value="ECO:0007669"/>
    <property type="project" value="UniProtKB-KW"/>
</dbReference>
<evidence type="ECO:0000256" key="1">
    <source>
        <dbReference type="ARBA" id="ARBA00022723"/>
    </source>
</evidence>
<dbReference type="OrthoDB" id="9411774at2759"/>
<evidence type="ECO:0000259" key="9">
    <source>
        <dbReference type="PROSITE" id="PS50157"/>
    </source>
</evidence>
<dbReference type="AlphaFoldDB" id="A0A835U765"/>
<feature type="region of interest" description="Disordered" evidence="8">
    <location>
        <begin position="222"/>
        <end position="244"/>
    </location>
</feature>
<dbReference type="InterPro" id="IPR013087">
    <property type="entry name" value="Znf_C2H2_type"/>
</dbReference>
<dbReference type="EMBL" id="JADCNM010000083">
    <property type="protein sequence ID" value="KAG0451013.1"/>
    <property type="molecule type" value="Genomic_DNA"/>
</dbReference>
<evidence type="ECO:0000256" key="7">
    <source>
        <dbReference type="PROSITE-ProRule" id="PRU00042"/>
    </source>
</evidence>
<feature type="domain" description="C2H2-type" evidence="9">
    <location>
        <begin position="29"/>
        <end position="56"/>
    </location>
</feature>
<gene>
    <name evidence="11" type="ORF">HPP92_026484</name>
    <name evidence="10" type="ORF">HPP92_026707</name>
</gene>
<evidence type="ECO:0000256" key="8">
    <source>
        <dbReference type="SAM" id="MobiDB-lite"/>
    </source>
</evidence>
<dbReference type="Proteomes" id="UP000636800">
    <property type="component" value="Unassembled WGS sequence"/>
</dbReference>
<dbReference type="Gene3D" id="3.30.160.60">
    <property type="entry name" value="Classic Zinc Finger"/>
    <property type="match status" value="2"/>
</dbReference>
<keyword evidence="12" id="KW-1185">Reference proteome</keyword>
<name>A0A835U765_VANPL</name>
<dbReference type="EMBL" id="JADCNL010000082">
    <property type="protein sequence ID" value="KAG0450918.1"/>
    <property type="molecule type" value="Genomic_DNA"/>
</dbReference>
<comment type="caution">
    <text evidence="11">The sequence shown here is derived from an EMBL/GenBank/DDBJ whole genome shotgun (WGS) entry which is preliminary data.</text>
</comment>
<evidence type="ECO:0000313" key="11">
    <source>
        <dbReference type="EMBL" id="KAG0451013.1"/>
    </source>
</evidence>
<evidence type="ECO:0000256" key="4">
    <source>
        <dbReference type="ARBA" id="ARBA00022833"/>
    </source>
</evidence>
<keyword evidence="2" id="KW-0677">Repeat</keyword>
<keyword evidence="6" id="KW-0804">Transcription</keyword>
<dbReference type="GO" id="GO:0000976">
    <property type="term" value="F:transcription cis-regulatory region binding"/>
    <property type="evidence" value="ECO:0007669"/>
    <property type="project" value="TreeGrafter"/>
</dbReference>
<evidence type="ECO:0000256" key="3">
    <source>
        <dbReference type="ARBA" id="ARBA00022771"/>
    </source>
</evidence>
<dbReference type="PANTHER" id="PTHR45988:SF1">
    <property type="entry name" value="ZINC FINGER PROTEIN AZF2"/>
    <property type="match status" value="1"/>
</dbReference>
<dbReference type="GO" id="GO:0003700">
    <property type="term" value="F:DNA-binding transcription factor activity"/>
    <property type="evidence" value="ECO:0007669"/>
    <property type="project" value="InterPro"/>
</dbReference>
<keyword evidence="3 7" id="KW-0863">Zinc-finger</keyword>
<dbReference type="PROSITE" id="PS50157">
    <property type="entry name" value="ZINC_FINGER_C2H2_2"/>
    <property type="match status" value="2"/>
</dbReference>
<evidence type="ECO:0000313" key="10">
    <source>
        <dbReference type="EMBL" id="KAG0450918.1"/>
    </source>
</evidence>
<keyword evidence="5" id="KW-0805">Transcription regulation</keyword>
<protein>
    <recommendedName>
        <fullName evidence="9">C2H2-type domain-containing protein</fullName>
    </recommendedName>
</protein>
<evidence type="ECO:0000256" key="5">
    <source>
        <dbReference type="ARBA" id="ARBA00023015"/>
    </source>
</evidence>
<dbReference type="PROSITE" id="PS00028">
    <property type="entry name" value="ZINC_FINGER_C2H2_1"/>
    <property type="match status" value="3"/>
</dbReference>
<keyword evidence="4" id="KW-0862">Zinc</keyword>
<dbReference type="Pfam" id="PF13912">
    <property type="entry name" value="zf-C2H2_6"/>
    <property type="match status" value="3"/>
</dbReference>
<dbReference type="InterPro" id="IPR036236">
    <property type="entry name" value="Znf_C2H2_sf"/>
</dbReference>
<dbReference type="SUPFAM" id="SSF57667">
    <property type="entry name" value="beta-beta-alpha zinc fingers"/>
    <property type="match status" value="2"/>
</dbReference>
<evidence type="ECO:0000256" key="6">
    <source>
        <dbReference type="ARBA" id="ARBA00023163"/>
    </source>
</evidence>
<evidence type="ECO:0000256" key="2">
    <source>
        <dbReference type="ARBA" id="ARBA00022737"/>
    </source>
</evidence>
<sequence>MEEEQVFHGREGMLDEPPHSVRRSKQLLFTCGVCSKSFASKKALFGHQRVHPKNKIAIRIQSRGAEARETWASACYCRKGVAEENWEVLDGAYVLSCMSRSVCDLGGEEEQSCLHCAFQRFDREHSVRRRICMKQEDKTVKGSEAANKYKCKQCLVEFDSFQALGGHCASHNNKARNGNGEAVKEETVVRKTYPCDKCDEVFDNGRALGGHKRKHYTGPELRLCRKQSSSSSNGELPAQEGATGASTELVVLDFDLNLPAEP</sequence>
<keyword evidence="1" id="KW-0479">Metal-binding</keyword>
<evidence type="ECO:0000313" key="12">
    <source>
        <dbReference type="Proteomes" id="UP000636800"/>
    </source>
</evidence>
<evidence type="ECO:0000313" key="13">
    <source>
        <dbReference type="Proteomes" id="UP000639772"/>
    </source>
</evidence>
<accession>A0A835U765</accession>
<reference evidence="12 13" key="1">
    <citation type="journal article" date="2020" name="Nat. Food">
        <title>A phased Vanilla planifolia genome enables genetic improvement of flavour and production.</title>
        <authorList>
            <person name="Hasing T."/>
            <person name="Tang H."/>
            <person name="Brym M."/>
            <person name="Khazi F."/>
            <person name="Huang T."/>
            <person name="Chambers A.H."/>
        </authorList>
    </citation>
    <scope>NUCLEOTIDE SEQUENCE [LARGE SCALE GENOMIC DNA]</scope>
    <source>
        <tissue evidence="11">Leaf</tissue>
    </source>
</reference>
<dbReference type="SMART" id="SM00355">
    <property type="entry name" value="ZnF_C2H2"/>
    <property type="match status" value="3"/>
</dbReference>
<proteinExistence type="predicted"/>
<dbReference type="GO" id="GO:0005634">
    <property type="term" value="C:nucleus"/>
    <property type="evidence" value="ECO:0007669"/>
    <property type="project" value="TreeGrafter"/>
</dbReference>
<dbReference type="PANTHER" id="PTHR45988">
    <property type="entry name" value="C2H2 TYPE ZINC FINGER TRANSCRIPTION FACTOR FAMILY-RELATED"/>
    <property type="match status" value="1"/>
</dbReference>
<organism evidence="11 13">
    <name type="scientific">Vanilla planifolia</name>
    <name type="common">Vanilla</name>
    <dbReference type="NCBI Taxonomy" id="51239"/>
    <lineage>
        <taxon>Eukaryota</taxon>
        <taxon>Viridiplantae</taxon>
        <taxon>Streptophyta</taxon>
        <taxon>Embryophyta</taxon>
        <taxon>Tracheophyta</taxon>
        <taxon>Spermatophyta</taxon>
        <taxon>Magnoliopsida</taxon>
        <taxon>Liliopsida</taxon>
        <taxon>Asparagales</taxon>
        <taxon>Orchidaceae</taxon>
        <taxon>Vanilloideae</taxon>
        <taxon>Vanilleae</taxon>
        <taxon>Vanilla</taxon>
    </lineage>
</organism>
<dbReference type="Proteomes" id="UP000639772">
    <property type="component" value="Unassembled WGS sequence"/>
</dbReference>
<feature type="domain" description="C2H2-type" evidence="9">
    <location>
        <begin position="193"/>
        <end position="215"/>
    </location>
</feature>